<proteinExistence type="inferred from homology"/>
<dbReference type="Gene3D" id="2.60.40.1180">
    <property type="entry name" value="Golgi alpha-mannosidase II"/>
    <property type="match status" value="1"/>
</dbReference>
<evidence type="ECO:0000256" key="3">
    <source>
        <dbReference type="ARBA" id="ARBA00023295"/>
    </source>
</evidence>
<dbReference type="InterPro" id="IPR050985">
    <property type="entry name" value="Alpha-glycosidase_related"/>
</dbReference>
<dbReference type="Pfam" id="PF21365">
    <property type="entry name" value="Glyco_hydro_31_3rd"/>
    <property type="match status" value="1"/>
</dbReference>
<gene>
    <name evidence="8" type="ORF">g.17583</name>
</gene>
<evidence type="ECO:0000256" key="2">
    <source>
        <dbReference type="ARBA" id="ARBA00022801"/>
    </source>
</evidence>
<dbReference type="GO" id="GO:0005975">
    <property type="term" value="P:carbohydrate metabolic process"/>
    <property type="evidence" value="ECO:0007669"/>
    <property type="project" value="InterPro"/>
</dbReference>
<evidence type="ECO:0000259" key="6">
    <source>
        <dbReference type="Pfam" id="PF01055"/>
    </source>
</evidence>
<dbReference type="EMBL" id="GECZ01007254">
    <property type="protein sequence ID" value="JAS62515.1"/>
    <property type="molecule type" value="Transcribed_RNA"/>
</dbReference>
<evidence type="ECO:0000259" key="7">
    <source>
        <dbReference type="Pfam" id="PF21365"/>
    </source>
</evidence>
<evidence type="ECO:0000313" key="8">
    <source>
        <dbReference type="EMBL" id="JAS62515.1"/>
    </source>
</evidence>
<protein>
    <recommendedName>
        <fullName evidence="9">Glycoside hydrolase family 31 N-terminal domain-containing protein</fullName>
    </recommendedName>
</protein>
<keyword evidence="2 4" id="KW-0378">Hydrolase</keyword>
<dbReference type="InterPro" id="IPR017853">
    <property type="entry name" value="GH"/>
</dbReference>
<dbReference type="PANTHER" id="PTHR43053:SF4">
    <property type="entry name" value="MYOGENESIS-REGULATING GLYCOSIDASE"/>
    <property type="match status" value="1"/>
</dbReference>
<dbReference type="GO" id="GO:0004553">
    <property type="term" value="F:hydrolase activity, hydrolyzing O-glycosyl compounds"/>
    <property type="evidence" value="ECO:0007669"/>
    <property type="project" value="InterPro"/>
</dbReference>
<evidence type="ECO:0000256" key="5">
    <source>
        <dbReference type="SAM" id="SignalP"/>
    </source>
</evidence>
<reference evidence="8" key="1">
    <citation type="submission" date="2015-11" db="EMBL/GenBank/DDBJ databases">
        <title>De novo transcriptome assembly of four potential Pierce s Disease insect vectors from Arizona vineyards.</title>
        <authorList>
            <person name="Tassone E.E."/>
        </authorList>
    </citation>
    <scope>NUCLEOTIDE SEQUENCE</scope>
</reference>
<dbReference type="Pfam" id="PF01055">
    <property type="entry name" value="Glyco_hydro_31_2nd"/>
    <property type="match status" value="1"/>
</dbReference>
<accession>A0A1B6GJB3</accession>
<dbReference type="SUPFAM" id="SSF51445">
    <property type="entry name" value="(Trans)glycosidases"/>
    <property type="match status" value="1"/>
</dbReference>
<dbReference type="SUPFAM" id="SSF51011">
    <property type="entry name" value="Glycosyl hydrolase domain"/>
    <property type="match status" value="1"/>
</dbReference>
<name>A0A1B6GJB3_9HEMI</name>
<dbReference type="CDD" id="cd06592">
    <property type="entry name" value="GH31_NET37"/>
    <property type="match status" value="1"/>
</dbReference>
<organism evidence="8">
    <name type="scientific">Cuerna arida</name>
    <dbReference type="NCBI Taxonomy" id="1464854"/>
    <lineage>
        <taxon>Eukaryota</taxon>
        <taxon>Metazoa</taxon>
        <taxon>Ecdysozoa</taxon>
        <taxon>Arthropoda</taxon>
        <taxon>Hexapoda</taxon>
        <taxon>Insecta</taxon>
        <taxon>Pterygota</taxon>
        <taxon>Neoptera</taxon>
        <taxon>Paraneoptera</taxon>
        <taxon>Hemiptera</taxon>
        <taxon>Auchenorrhyncha</taxon>
        <taxon>Membracoidea</taxon>
        <taxon>Cicadellidae</taxon>
        <taxon>Cicadellinae</taxon>
        <taxon>Proconiini</taxon>
        <taxon>Cuerna</taxon>
    </lineage>
</organism>
<feature type="domain" description="Glycosyl hydrolase family 31 C-terminal" evidence="7">
    <location>
        <begin position="547"/>
        <end position="632"/>
    </location>
</feature>
<evidence type="ECO:0000256" key="1">
    <source>
        <dbReference type="ARBA" id="ARBA00007806"/>
    </source>
</evidence>
<sequence>MIVLFVLVFFSAYTCSHGGLVERPFYLAEDLQLFINNGKIHFTLPNKENDEVLMGELGTSLPSHLKSPQVCDNDQNNCLQFSSNIRLNAVKVGQCYNIEWFSSGNLTLSDCFNYGNDSWYGGPENSKQYWPFNNMTFNVFSYITKQDQNQAVAEPYWLTSSGGYIYVNKTVPLFIDSNNLYPNGLCLISQQTPPYLPRNGSYLGYKICMYNNAKQAHINAVKNDLGKPTGVPDERMVQYPIWSTWVRFKYDVNDTAVKAFAQDIVDYGFNNSQIEIDDNWESCYGSAQFNKSRFPNMTKLATELSGMGFRITLWNHPFININCNLFTTLKNKGYLVKDQSGNVVSYWWDGIGGVIDFTNPDAANWYLNRRITLMKNNKIDSLKMDAGESSWLPQIPVLNASIYDQPNAFTSAYVRTVSKFNSMIEIRSGHLSQDLPTFMRMLDKDSKWTFENGLPTLLTTLFQLNLNGYTFVLPDMVGGNAYGEDVVTKELFIRWLQANTFMPSIQFSAAPWDFDNETVEISKKFTALHYSYANKIITQMEKCVNTGEPVNTPIWWIAPKDKVAHSVWSEYMLGNNLLVAPVVEKGAVSRDIYLPKGKWRDEVQQRIYHGPKWLKDYPAPLDTLPYFTRIGKRIEEDEDM</sequence>
<feature type="domain" description="Glycoside hydrolase family 31 TIM barrel" evidence="6">
    <location>
        <begin position="247"/>
        <end position="532"/>
    </location>
</feature>
<evidence type="ECO:0008006" key="9">
    <source>
        <dbReference type="Google" id="ProtNLM"/>
    </source>
</evidence>
<keyword evidence="5" id="KW-0732">Signal</keyword>
<dbReference type="Gene3D" id="3.20.20.80">
    <property type="entry name" value="Glycosidases"/>
    <property type="match status" value="1"/>
</dbReference>
<dbReference type="InterPro" id="IPR048395">
    <property type="entry name" value="Glyco_hydro_31_C"/>
</dbReference>
<dbReference type="PANTHER" id="PTHR43053">
    <property type="entry name" value="GLYCOSIDASE FAMILY 31"/>
    <property type="match status" value="1"/>
</dbReference>
<feature type="signal peptide" evidence="5">
    <location>
        <begin position="1"/>
        <end position="18"/>
    </location>
</feature>
<dbReference type="InterPro" id="IPR000322">
    <property type="entry name" value="Glyco_hydro_31_TIM"/>
</dbReference>
<dbReference type="AlphaFoldDB" id="A0A1B6GJB3"/>
<keyword evidence="3 4" id="KW-0326">Glycosidase</keyword>
<evidence type="ECO:0000256" key="4">
    <source>
        <dbReference type="RuleBase" id="RU361185"/>
    </source>
</evidence>
<dbReference type="InterPro" id="IPR013780">
    <property type="entry name" value="Glyco_hydro_b"/>
</dbReference>
<feature type="chain" id="PRO_5008583642" description="Glycoside hydrolase family 31 N-terminal domain-containing protein" evidence="5">
    <location>
        <begin position="19"/>
        <end position="640"/>
    </location>
</feature>
<comment type="similarity">
    <text evidence="1 4">Belongs to the glycosyl hydrolase 31 family.</text>
</comment>